<proteinExistence type="predicted"/>
<keyword evidence="2" id="KW-1185">Reference proteome</keyword>
<gene>
    <name evidence="1" type="ORF">SDJN03_02415</name>
</gene>
<dbReference type="AlphaFoldDB" id="A0AAV6P2K8"/>
<comment type="caution">
    <text evidence="1">The sequence shown here is derived from an EMBL/GenBank/DDBJ whole genome shotgun (WGS) entry which is preliminary data.</text>
</comment>
<reference evidence="1 2" key="1">
    <citation type="journal article" date="2021" name="Hortic Res">
        <title>The domestication of Cucurbita argyrosperma as revealed by the genome of its wild relative.</title>
        <authorList>
            <person name="Barrera-Redondo J."/>
            <person name="Sanchez-de la Vega G."/>
            <person name="Aguirre-Liguori J.A."/>
            <person name="Castellanos-Morales G."/>
            <person name="Gutierrez-Guerrero Y.T."/>
            <person name="Aguirre-Dugua X."/>
            <person name="Aguirre-Planter E."/>
            <person name="Tenaillon M.I."/>
            <person name="Lira-Saade R."/>
            <person name="Eguiarte L.E."/>
        </authorList>
    </citation>
    <scope>NUCLEOTIDE SEQUENCE [LARGE SCALE GENOMIC DNA]</scope>
    <source>
        <strain evidence="1">JBR-2021</strain>
    </source>
</reference>
<organism evidence="1 2">
    <name type="scientific">Cucurbita argyrosperma subsp. sororia</name>
    <dbReference type="NCBI Taxonomy" id="37648"/>
    <lineage>
        <taxon>Eukaryota</taxon>
        <taxon>Viridiplantae</taxon>
        <taxon>Streptophyta</taxon>
        <taxon>Embryophyta</taxon>
        <taxon>Tracheophyta</taxon>
        <taxon>Spermatophyta</taxon>
        <taxon>Magnoliopsida</taxon>
        <taxon>eudicotyledons</taxon>
        <taxon>Gunneridae</taxon>
        <taxon>Pentapetalae</taxon>
        <taxon>rosids</taxon>
        <taxon>fabids</taxon>
        <taxon>Cucurbitales</taxon>
        <taxon>Cucurbitaceae</taxon>
        <taxon>Cucurbiteae</taxon>
        <taxon>Cucurbita</taxon>
    </lineage>
</organism>
<feature type="non-terminal residue" evidence="1">
    <location>
        <position position="1"/>
    </location>
</feature>
<evidence type="ECO:0000313" key="1">
    <source>
        <dbReference type="EMBL" id="KAG6605098.1"/>
    </source>
</evidence>
<dbReference type="EMBL" id="JAGKQH010000002">
    <property type="protein sequence ID" value="KAG6605098.1"/>
    <property type="molecule type" value="Genomic_DNA"/>
</dbReference>
<protein>
    <submittedName>
        <fullName evidence="1">Uncharacterized protein</fullName>
    </submittedName>
</protein>
<accession>A0AAV6P2K8</accession>
<name>A0AAV6P2K8_9ROSI</name>
<evidence type="ECO:0000313" key="2">
    <source>
        <dbReference type="Proteomes" id="UP000685013"/>
    </source>
</evidence>
<sequence>GSAAAGKICPLGGGGAHGGCAVVVVVVVVVAECISRSGGVNDLLKEVTINHPLQQEDVPPSAKIIIDVVVFLILSSPSQHEFHSRRSFAAAASRADHSVLHPDSSPDGTSLSMISAGLLGVVEGMVDVLTGVRCSSWLTPMDPSFLRASVRIVILAGLPFSSDSGCFSLHRSYQPL</sequence>
<dbReference type="Proteomes" id="UP000685013">
    <property type="component" value="Chromosome 2"/>
</dbReference>